<organism evidence="2 3">
    <name type="scientific">Actinomadura soli</name>
    <dbReference type="NCBI Taxonomy" id="2508997"/>
    <lineage>
        <taxon>Bacteria</taxon>
        <taxon>Bacillati</taxon>
        <taxon>Actinomycetota</taxon>
        <taxon>Actinomycetes</taxon>
        <taxon>Streptosporangiales</taxon>
        <taxon>Thermomonosporaceae</taxon>
        <taxon>Actinomadura</taxon>
    </lineage>
</organism>
<accession>A0A5C4JDV7</accession>
<reference evidence="2 3" key="1">
    <citation type="submission" date="2019-05" db="EMBL/GenBank/DDBJ databases">
        <title>Draft genome sequence of Actinomadura sp. 14C53.</title>
        <authorList>
            <person name="Saricaoglu S."/>
            <person name="Isik K."/>
        </authorList>
    </citation>
    <scope>NUCLEOTIDE SEQUENCE [LARGE SCALE GENOMIC DNA]</scope>
    <source>
        <strain evidence="2 3">14C53</strain>
    </source>
</reference>
<evidence type="ECO:0000259" key="1">
    <source>
        <dbReference type="Pfam" id="PF13700"/>
    </source>
</evidence>
<dbReference type="InterPro" id="IPR025296">
    <property type="entry name" value="DUF4158"/>
</dbReference>
<comment type="caution">
    <text evidence="2">The sequence shown here is derived from an EMBL/GenBank/DDBJ whole genome shotgun (WGS) entry which is preliminary data.</text>
</comment>
<evidence type="ECO:0000313" key="2">
    <source>
        <dbReference type="EMBL" id="TMR02411.1"/>
    </source>
</evidence>
<keyword evidence="3" id="KW-1185">Reference proteome</keyword>
<gene>
    <name evidence="2" type="ORF">ETD83_12735</name>
</gene>
<dbReference type="EMBL" id="VCKW01000051">
    <property type="protein sequence ID" value="TMR02411.1"/>
    <property type="molecule type" value="Genomic_DNA"/>
</dbReference>
<dbReference type="OrthoDB" id="3538665at2"/>
<evidence type="ECO:0000313" key="3">
    <source>
        <dbReference type="Proteomes" id="UP000309174"/>
    </source>
</evidence>
<sequence>MVTVRWLGVFLEDPLDVPAAVLDFVSEQLGIVDPSQVKRYSERAKTKLPYGEQTLEIRRLLPQGQVASPETDDGEGGDACARPCWTWCGTSWTNRRRGNARWSTIWRG</sequence>
<name>A0A5C4JDV7_9ACTN</name>
<proteinExistence type="predicted"/>
<dbReference type="AlphaFoldDB" id="A0A5C4JDV7"/>
<feature type="domain" description="DUF4158" evidence="1">
    <location>
        <begin position="2"/>
        <end position="60"/>
    </location>
</feature>
<protein>
    <submittedName>
        <fullName evidence="2">DUF4158 domain-containing protein</fullName>
    </submittedName>
</protein>
<dbReference type="Pfam" id="PF13700">
    <property type="entry name" value="DUF4158"/>
    <property type="match status" value="1"/>
</dbReference>
<dbReference type="Proteomes" id="UP000309174">
    <property type="component" value="Unassembled WGS sequence"/>
</dbReference>